<sequence>MTFLMPTCQQAVALLTAYEDGALGPFDWLGLRLHLALCPPCRIYLSAFERMPALLRQAWDAQPTAAGPTPAEQALAGALAALREGRMPKGPQHHPEPEAWAALEPGGDPLLALLLRVHLGHCESCRNSRGGEQAIPPGEDPLQALRPHLPPESQWRWLRHGLNGGKVAVLHRDATTGASLNLACLPGGRQTPVHNHQGQECALVLCGALQDGPAHLRAGDWITHDRGTLHAPSADPGGECWALIALEQPVQFTGWRRALERLSS</sequence>
<dbReference type="InterPro" id="IPR011051">
    <property type="entry name" value="RmlC_Cupin_sf"/>
</dbReference>
<gene>
    <name evidence="3" type="ORF">IPP58_16360</name>
</gene>
<dbReference type="Pfam" id="PF12973">
    <property type="entry name" value="Cupin_7"/>
    <property type="match status" value="1"/>
</dbReference>
<dbReference type="InterPro" id="IPR025979">
    <property type="entry name" value="ChrR-like_cupin_dom"/>
</dbReference>
<organism evidence="3 4">
    <name type="scientific">Candidatus Geothrix skivensis</name>
    <dbReference type="NCBI Taxonomy" id="2954439"/>
    <lineage>
        <taxon>Bacteria</taxon>
        <taxon>Pseudomonadati</taxon>
        <taxon>Acidobacteriota</taxon>
        <taxon>Holophagae</taxon>
        <taxon>Holophagales</taxon>
        <taxon>Holophagaceae</taxon>
        <taxon>Geothrix</taxon>
    </lineage>
</organism>
<feature type="domain" description="ChrR-like cupin" evidence="1">
    <location>
        <begin position="154"/>
        <end position="244"/>
    </location>
</feature>
<dbReference type="Pfam" id="PF13490">
    <property type="entry name" value="zf-HC2"/>
    <property type="match status" value="1"/>
</dbReference>
<proteinExistence type="predicted"/>
<dbReference type="EMBL" id="JADKIO010000013">
    <property type="protein sequence ID" value="MBK9798018.1"/>
    <property type="molecule type" value="Genomic_DNA"/>
</dbReference>
<dbReference type="SUPFAM" id="SSF51182">
    <property type="entry name" value="RmlC-like cupins"/>
    <property type="match status" value="1"/>
</dbReference>
<dbReference type="Gene3D" id="1.10.10.1320">
    <property type="entry name" value="Anti-sigma factor, zinc-finger domain"/>
    <property type="match status" value="1"/>
</dbReference>
<feature type="domain" description="Putative zinc-finger" evidence="2">
    <location>
        <begin position="8"/>
        <end position="42"/>
    </location>
</feature>
<comment type="caution">
    <text evidence="3">The sequence shown here is derived from an EMBL/GenBank/DDBJ whole genome shotgun (WGS) entry which is preliminary data.</text>
</comment>
<name>A0A9D7XJT5_9BACT</name>
<dbReference type="InterPro" id="IPR041916">
    <property type="entry name" value="Anti_sigma_zinc_sf"/>
</dbReference>
<dbReference type="InterPro" id="IPR014710">
    <property type="entry name" value="RmlC-like_jellyroll"/>
</dbReference>
<dbReference type="Gene3D" id="2.60.120.10">
    <property type="entry name" value="Jelly Rolls"/>
    <property type="match status" value="1"/>
</dbReference>
<dbReference type="InterPro" id="IPR027383">
    <property type="entry name" value="Znf_put"/>
</dbReference>
<evidence type="ECO:0000259" key="2">
    <source>
        <dbReference type="Pfam" id="PF13490"/>
    </source>
</evidence>
<reference evidence="3" key="1">
    <citation type="submission" date="2020-10" db="EMBL/GenBank/DDBJ databases">
        <title>Connecting structure to function with the recovery of over 1000 high-quality activated sludge metagenome-assembled genomes encoding full-length rRNA genes using long-read sequencing.</title>
        <authorList>
            <person name="Singleton C.M."/>
            <person name="Petriglieri F."/>
            <person name="Kristensen J.M."/>
            <person name="Kirkegaard R.H."/>
            <person name="Michaelsen T.Y."/>
            <person name="Andersen M.H."/>
            <person name="Karst S.M."/>
            <person name="Dueholm M.S."/>
            <person name="Nielsen P.H."/>
            <person name="Albertsen M."/>
        </authorList>
    </citation>
    <scope>NUCLEOTIDE SEQUENCE</scope>
    <source>
        <strain evidence="3">Skiv_18-Q3-R9-52_MAXAC.067</strain>
    </source>
</reference>
<evidence type="ECO:0000313" key="4">
    <source>
        <dbReference type="Proteomes" id="UP000886657"/>
    </source>
</evidence>
<evidence type="ECO:0000313" key="3">
    <source>
        <dbReference type="EMBL" id="MBK9798018.1"/>
    </source>
</evidence>
<dbReference type="AlphaFoldDB" id="A0A9D7XJT5"/>
<protein>
    <submittedName>
        <fullName evidence="3">Cupin domain-containing protein</fullName>
    </submittedName>
</protein>
<evidence type="ECO:0000259" key="1">
    <source>
        <dbReference type="Pfam" id="PF12973"/>
    </source>
</evidence>
<accession>A0A9D7XJT5</accession>
<dbReference type="Proteomes" id="UP000886657">
    <property type="component" value="Unassembled WGS sequence"/>
</dbReference>